<dbReference type="OrthoDB" id="290446at2157"/>
<sequence length="113" mass="12403">MNDGPEVAALAAVLEDDCARTILVATREDALSVSELADACGVSEPTVYRRLETLRERDLIEERTRFDADGHHHGVFTASVERVAFRIAADGVDVEIARRSSMADRFTDIVEGL</sequence>
<dbReference type="RefSeq" id="WP_179267470.1">
    <property type="nucleotide sequence ID" value="NZ_CP058579.1"/>
</dbReference>
<dbReference type="CDD" id="cd00090">
    <property type="entry name" value="HTH_ARSR"/>
    <property type="match status" value="1"/>
</dbReference>
<dbReference type="GeneID" id="56036522"/>
<dbReference type="InterPro" id="IPR036388">
    <property type="entry name" value="WH-like_DNA-bd_sf"/>
</dbReference>
<dbReference type="InterPro" id="IPR036390">
    <property type="entry name" value="WH_DNA-bd_sf"/>
</dbReference>
<evidence type="ECO:0000313" key="1">
    <source>
        <dbReference type="EMBL" id="QLG60884.1"/>
    </source>
</evidence>
<dbReference type="AlphaFoldDB" id="A0A7D5QFQ5"/>
<proteinExistence type="predicted"/>
<dbReference type="Pfam" id="PF12840">
    <property type="entry name" value="HTH_20"/>
    <property type="match status" value="1"/>
</dbReference>
<dbReference type="Gene3D" id="1.10.10.10">
    <property type="entry name" value="Winged helix-like DNA-binding domain superfamily/Winged helix DNA-binding domain"/>
    <property type="match status" value="1"/>
</dbReference>
<evidence type="ECO:0000313" key="2">
    <source>
        <dbReference type="Proteomes" id="UP000509626"/>
    </source>
</evidence>
<reference evidence="1 2" key="1">
    <citation type="submission" date="2020-06" db="EMBL/GenBank/DDBJ databases">
        <title>NJ-3-1, isolated from saline soil.</title>
        <authorList>
            <person name="Cui H.L."/>
            <person name="Shi X."/>
        </authorList>
    </citation>
    <scope>NUCLEOTIDE SEQUENCE [LARGE SCALE GENOMIC DNA]</scope>
    <source>
        <strain evidence="1 2">NJ-3-1</strain>
    </source>
</reference>
<gene>
    <name evidence="1" type="ORF">HUG12_03645</name>
</gene>
<dbReference type="KEGG" id="halu:HUG12_03645"/>
<dbReference type="Proteomes" id="UP000509626">
    <property type="component" value="Chromosome"/>
</dbReference>
<accession>A0A7D5QFQ5</accession>
<keyword evidence="2" id="KW-1185">Reference proteome</keyword>
<name>A0A7D5QFQ5_9EURY</name>
<organism evidence="1 2">
    <name type="scientific">Halorarum salinum</name>
    <dbReference type="NCBI Taxonomy" id="2743089"/>
    <lineage>
        <taxon>Archaea</taxon>
        <taxon>Methanobacteriati</taxon>
        <taxon>Methanobacteriota</taxon>
        <taxon>Stenosarchaea group</taxon>
        <taxon>Halobacteria</taxon>
        <taxon>Halobacteriales</taxon>
        <taxon>Haloferacaceae</taxon>
        <taxon>Halorarum</taxon>
    </lineage>
</organism>
<dbReference type="InterPro" id="IPR011991">
    <property type="entry name" value="ArsR-like_HTH"/>
</dbReference>
<protein>
    <submittedName>
        <fullName evidence="1">Winged helix-turn-helix transcriptional regulator</fullName>
    </submittedName>
</protein>
<dbReference type="SUPFAM" id="SSF46785">
    <property type="entry name" value="Winged helix' DNA-binding domain"/>
    <property type="match status" value="1"/>
</dbReference>
<dbReference type="EMBL" id="CP058579">
    <property type="protein sequence ID" value="QLG60884.1"/>
    <property type="molecule type" value="Genomic_DNA"/>
</dbReference>